<dbReference type="PANTHER" id="PTHR23235">
    <property type="entry name" value="KRUEPPEL-LIKE TRANSCRIPTION FACTOR"/>
    <property type="match status" value="1"/>
</dbReference>
<dbReference type="Proteomes" id="UP000580250">
    <property type="component" value="Unassembled WGS sequence"/>
</dbReference>
<feature type="domain" description="C2H2-type" evidence="5">
    <location>
        <begin position="88"/>
        <end position="117"/>
    </location>
</feature>
<dbReference type="GO" id="GO:0000981">
    <property type="term" value="F:DNA-binding transcription factor activity, RNA polymerase II-specific"/>
    <property type="evidence" value="ECO:0007669"/>
    <property type="project" value="TreeGrafter"/>
</dbReference>
<evidence type="ECO:0000313" key="7">
    <source>
        <dbReference type="Proteomes" id="UP000580250"/>
    </source>
</evidence>
<name>A0A6V7TYZ3_MELEN</name>
<dbReference type="PROSITE" id="PS50157">
    <property type="entry name" value="ZINC_FINGER_C2H2_2"/>
    <property type="match status" value="2"/>
</dbReference>
<sequence>MSVQIEEITKKHYCRVPGCHKVYSESEFLMAHLEWHKNQPPTTKRRLFDPSERPTPKPVPLTLDIKALAATVQLGQILEQIDQNNEKHYCRVPSCHKVYSKSELLMAHLQWHINEGEEKSVDEIICKI</sequence>
<evidence type="ECO:0000256" key="4">
    <source>
        <dbReference type="PROSITE-ProRule" id="PRU00042"/>
    </source>
</evidence>
<reference evidence="6 7" key="1">
    <citation type="submission" date="2020-08" db="EMBL/GenBank/DDBJ databases">
        <authorList>
            <person name="Koutsovoulos G."/>
            <person name="Danchin GJ E."/>
        </authorList>
    </citation>
    <scope>NUCLEOTIDE SEQUENCE [LARGE SCALE GENOMIC DNA]</scope>
</reference>
<evidence type="ECO:0000256" key="2">
    <source>
        <dbReference type="ARBA" id="ARBA00022771"/>
    </source>
</evidence>
<dbReference type="AlphaFoldDB" id="A0A6V7TYZ3"/>
<keyword evidence="2 4" id="KW-0863">Zinc-finger</keyword>
<evidence type="ECO:0000313" key="6">
    <source>
        <dbReference type="EMBL" id="CAD2138326.1"/>
    </source>
</evidence>
<gene>
    <name evidence="6" type="ORF">MENT_LOCUS5758</name>
</gene>
<proteinExistence type="predicted"/>
<accession>A0A6V7TYZ3</accession>
<evidence type="ECO:0000259" key="5">
    <source>
        <dbReference type="PROSITE" id="PS50157"/>
    </source>
</evidence>
<feature type="domain" description="C2H2-type" evidence="5">
    <location>
        <begin position="12"/>
        <end position="41"/>
    </location>
</feature>
<evidence type="ECO:0000256" key="1">
    <source>
        <dbReference type="ARBA" id="ARBA00022723"/>
    </source>
</evidence>
<protein>
    <recommendedName>
        <fullName evidence="5">C2H2-type domain-containing protein</fullName>
    </recommendedName>
</protein>
<comment type="caution">
    <text evidence="6">The sequence shown here is derived from an EMBL/GenBank/DDBJ whole genome shotgun (WGS) entry which is preliminary data.</text>
</comment>
<dbReference type="Gene3D" id="3.30.160.60">
    <property type="entry name" value="Classic Zinc Finger"/>
    <property type="match status" value="2"/>
</dbReference>
<keyword evidence="3" id="KW-0862">Zinc</keyword>
<dbReference type="InterPro" id="IPR013087">
    <property type="entry name" value="Znf_C2H2_type"/>
</dbReference>
<dbReference type="PROSITE" id="PS00028">
    <property type="entry name" value="ZINC_FINGER_C2H2_1"/>
    <property type="match status" value="2"/>
</dbReference>
<organism evidence="6 7">
    <name type="scientific">Meloidogyne enterolobii</name>
    <name type="common">Root-knot nematode worm</name>
    <name type="synonym">Meloidogyne mayaguensis</name>
    <dbReference type="NCBI Taxonomy" id="390850"/>
    <lineage>
        <taxon>Eukaryota</taxon>
        <taxon>Metazoa</taxon>
        <taxon>Ecdysozoa</taxon>
        <taxon>Nematoda</taxon>
        <taxon>Chromadorea</taxon>
        <taxon>Rhabditida</taxon>
        <taxon>Tylenchina</taxon>
        <taxon>Tylenchomorpha</taxon>
        <taxon>Tylenchoidea</taxon>
        <taxon>Meloidogynidae</taxon>
        <taxon>Meloidogyninae</taxon>
        <taxon>Meloidogyne</taxon>
    </lineage>
</organism>
<keyword evidence="1" id="KW-0479">Metal-binding</keyword>
<evidence type="ECO:0000256" key="3">
    <source>
        <dbReference type="ARBA" id="ARBA00022833"/>
    </source>
</evidence>
<dbReference type="PANTHER" id="PTHR23235:SF120">
    <property type="entry name" value="KRUPPEL-LIKE FACTOR 15"/>
    <property type="match status" value="1"/>
</dbReference>
<dbReference type="GO" id="GO:0008270">
    <property type="term" value="F:zinc ion binding"/>
    <property type="evidence" value="ECO:0007669"/>
    <property type="project" value="UniProtKB-KW"/>
</dbReference>
<dbReference type="GO" id="GO:0000978">
    <property type="term" value="F:RNA polymerase II cis-regulatory region sequence-specific DNA binding"/>
    <property type="evidence" value="ECO:0007669"/>
    <property type="project" value="TreeGrafter"/>
</dbReference>
<dbReference type="EMBL" id="CAJEWN010000021">
    <property type="protein sequence ID" value="CAD2138326.1"/>
    <property type="molecule type" value="Genomic_DNA"/>
</dbReference>